<keyword evidence="2" id="KW-1185">Reference proteome</keyword>
<protein>
    <submittedName>
        <fullName evidence="1">Uncharacterized protein</fullName>
    </submittedName>
</protein>
<name>A0ABZ3IZM5_SPOA4</name>
<dbReference type="Proteomes" id="UP000216052">
    <property type="component" value="Chromosome"/>
</dbReference>
<evidence type="ECO:0000313" key="1">
    <source>
        <dbReference type="EMBL" id="XFO71435.1"/>
    </source>
</evidence>
<proteinExistence type="predicted"/>
<gene>
    <name evidence="1" type="ORF">SPACI_014500</name>
</gene>
<reference evidence="1" key="1">
    <citation type="submission" date="2024-05" db="EMBL/GenBank/DDBJ databases">
        <title>Isolation and characterization of Sporomusa carbonis sp. nov., a carboxydotrophic hydrogenogen in the genus of Sporomusa isolated from a charcoal burning pile.</title>
        <authorList>
            <person name="Boeer T."/>
            <person name="Rosenbaum F."/>
            <person name="Eysell L."/>
            <person name="Mueller V."/>
            <person name="Daniel R."/>
            <person name="Poehlein A."/>
        </authorList>
    </citation>
    <scope>NUCLEOTIDE SEQUENCE [LARGE SCALE GENOMIC DNA]</scope>
    <source>
        <strain evidence="1">DSM 3132</strain>
    </source>
</reference>
<organism evidence="1 2">
    <name type="scientific">Sporomusa acidovorans (strain ATCC 49682 / DSM 3132 / Mol)</name>
    <dbReference type="NCBI Taxonomy" id="1123286"/>
    <lineage>
        <taxon>Bacteria</taxon>
        <taxon>Bacillati</taxon>
        <taxon>Bacillota</taxon>
        <taxon>Negativicutes</taxon>
        <taxon>Selenomonadales</taxon>
        <taxon>Sporomusaceae</taxon>
        <taxon>Sporomusa</taxon>
    </lineage>
</organism>
<sequence>MKKLLIFNKPVAMEDNKLGQVAERPLAAGD</sequence>
<dbReference type="EMBL" id="CP155571">
    <property type="protein sequence ID" value="XFO71435.1"/>
    <property type="molecule type" value="Genomic_DNA"/>
</dbReference>
<accession>A0ABZ3IZM5</accession>
<evidence type="ECO:0000313" key="2">
    <source>
        <dbReference type="Proteomes" id="UP000216052"/>
    </source>
</evidence>